<dbReference type="EC" id="5.6.2.3" evidence="1"/>
<dbReference type="Proteomes" id="UP000801492">
    <property type="component" value="Unassembled WGS sequence"/>
</dbReference>
<dbReference type="InterPro" id="IPR010285">
    <property type="entry name" value="DNA_helicase_pif1-like_DEAD"/>
</dbReference>
<dbReference type="GO" id="GO:0006310">
    <property type="term" value="P:DNA recombination"/>
    <property type="evidence" value="ECO:0007669"/>
    <property type="project" value="UniProtKB-KW"/>
</dbReference>
<comment type="catalytic activity">
    <reaction evidence="1">
        <text>ATP + H2O = ADP + phosphate + H(+)</text>
        <dbReference type="Rhea" id="RHEA:13065"/>
        <dbReference type="ChEBI" id="CHEBI:15377"/>
        <dbReference type="ChEBI" id="CHEBI:15378"/>
        <dbReference type="ChEBI" id="CHEBI:30616"/>
        <dbReference type="ChEBI" id="CHEBI:43474"/>
        <dbReference type="ChEBI" id="CHEBI:456216"/>
        <dbReference type="EC" id="5.6.2.3"/>
    </reaction>
</comment>
<dbReference type="GO" id="GO:0000723">
    <property type="term" value="P:telomere maintenance"/>
    <property type="evidence" value="ECO:0007669"/>
    <property type="project" value="InterPro"/>
</dbReference>
<comment type="similarity">
    <text evidence="1">Belongs to the helicase family.</text>
</comment>
<evidence type="ECO:0000256" key="1">
    <source>
        <dbReference type="RuleBase" id="RU363044"/>
    </source>
</evidence>
<dbReference type="SUPFAM" id="SSF52540">
    <property type="entry name" value="P-loop containing nucleoside triphosphate hydrolases"/>
    <property type="match status" value="1"/>
</dbReference>
<keyword evidence="1" id="KW-0227">DNA damage</keyword>
<protein>
    <recommendedName>
        <fullName evidence="1">ATP-dependent DNA helicase</fullName>
        <ecNumber evidence="1">5.6.2.3</ecNumber>
    </recommendedName>
</protein>
<dbReference type="AlphaFoldDB" id="A0A8K0CMU5"/>
<gene>
    <name evidence="3" type="ORF">ILUMI_19201</name>
</gene>
<evidence type="ECO:0000313" key="4">
    <source>
        <dbReference type="Proteomes" id="UP000801492"/>
    </source>
</evidence>
<dbReference type="GO" id="GO:0005524">
    <property type="term" value="F:ATP binding"/>
    <property type="evidence" value="ECO:0007669"/>
    <property type="project" value="UniProtKB-KW"/>
</dbReference>
<keyword evidence="1" id="KW-0378">Hydrolase</keyword>
<reference evidence="3" key="1">
    <citation type="submission" date="2019-08" db="EMBL/GenBank/DDBJ databases">
        <title>The genome of the North American firefly Photinus pyralis.</title>
        <authorList>
            <consortium name="Photinus pyralis genome working group"/>
            <person name="Fallon T.R."/>
            <person name="Sander Lower S.E."/>
            <person name="Weng J.-K."/>
        </authorList>
    </citation>
    <scope>NUCLEOTIDE SEQUENCE</scope>
    <source>
        <strain evidence="3">TRF0915ILg1</strain>
        <tissue evidence="3">Whole body</tissue>
    </source>
</reference>
<dbReference type="Pfam" id="PF05970">
    <property type="entry name" value="PIF1"/>
    <property type="match status" value="1"/>
</dbReference>
<keyword evidence="1" id="KW-0234">DNA repair</keyword>
<dbReference type="GO" id="GO:0006281">
    <property type="term" value="P:DNA repair"/>
    <property type="evidence" value="ECO:0007669"/>
    <property type="project" value="UniProtKB-KW"/>
</dbReference>
<accession>A0A8K0CMU5</accession>
<dbReference type="GO" id="GO:0043139">
    <property type="term" value="F:5'-3' DNA helicase activity"/>
    <property type="evidence" value="ECO:0007669"/>
    <property type="project" value="UniProtKB-EC"/>
</dbReference>
<keyword evidence="1" id="KW-0233">DNA recombination</keyword>
<dbReference type="EMBL" id="VTPC01085777">
    <property type="protein sequence ID" value="KAF2886972.1"/>
    <property type="molecule type" value="Genomic_DNA"/>
</dbReference>
<comment type="caution">
    <text evidence="3">The sequence shown here is derived from an EMBL/GenBank/DDBJ whole genome shotgun (WGS) entry which is preliminary data.</text>
</comment>
<organism evidence="3 4">
    <name type="scientific">Ignelater luminosus</name>
    <name type="common">Cucubano</name>
    <name type="synonym">Pyrophorus luminosus</name>
    <dbReference type="NCBI Taxonomy" id="2038154"/>
    <lineage>
        <taxon>Eukaryota</taxon>
        <taxon>Metazoa</taxon>
        <taxon>Ecdysozoa</taxon>
        <taxon>Arthropoda</taxon>
        <taxon>Hexapoda</taxon>
        <taxon>Insecta</taxon>
        <taxon>Pterygota</taxon>
        <taxon>Neoptera</taxon>
        <taxon>Endopterygota</taxon>
        <taxon>Coleoptera</taxon>
        <taxon>Polyphaga</taxon>
        <taxon>Elateriformia</taxon>
        <taxon>Elateroidea</taxon>
        <taxon>Elateridae</taxon>
        <taxon>Agrypninae</taxon>
        <taxon>Pyrophorini</taxon>
        <taxon>Ignelater</taxon>
    </lineage>
</organism>
<dbReference type="PANTHER" id="PTHR10492:SF57">
    <property type="entry name" value="ATP-DEPENDENT DNA HELICASE"/>
    <property type="match status" value="1"/>
</dbReference>
<name>A0A8K0CMU5_IGNLU</name>
<keyword evidence="4" id="KW-1185">Reference proteome</keyword>
<keyword evidence="1" id="KW-0067">ATP-binding</keyword>
<comment type="cofactor">
    <cofactor evidence="1">
        <name>Mg(2+)</name>
        <dbReference type="ChEBI" id="CHEBI:18420"/>
    </cofactor>
</comment>
<feature type="domain" description="DNA helicase Pif1-like DEAD-box helicase" evidence="2">
    <location>
        <begin position="2"/>
        <end position="68"/>
    </location>
</feature>
<dbReference type="OrthoDB" id="6622900at2759"/>
<dbReference type="InterPro" id="IPR027417">
    <property type="entry name" value="P-loop_NTPase"/>
</dbReference>
<dbReference type="GO" id="GO:0016787">
    <property type="term" value="F:hydrolase activity"/>
    <property type="evidence" value="ECO:0007669"/>
    <property type="project" value="UniProtKB-KW"/>
</dbReference>
<dbReference type="PANTHER" id="PTHR10492">
    <property type="match status" value="1"/>
</dbReference>
<proteinExistence type="inferred from homology"/>
<sequence>MILLPGDFRQTLPVIADEINACLKTSNLWKYVKNLKLTTNMRMALQNDISAEVFSKTLLDIGNGKIPVDSSTGLISFPTNFCQFTTSKEELISKVFPNIDTNYKNHAWLSERAILAATNKDVNDLNIKIQSQINGQIHSFKSIDSIIDPNEVVNYPTEFLNLLDLLGLPPHYL</sequence>
<evidence type="ECO:0000313" key="3">
    <source>
        <dbReference type="EMBL" id="KAF2886972.1"/>
    </source>
</evidence>
<evidence type="ECO:0000259" key="2">
    <source>
        <dbReference type="Pfam" id="PF05970"/>
    </source>
</evidence>
<keyword evidence="1" id="KW-0547">Nucleotide-binding</keyword>
<keyword evidence="1" id="KW-0347">Helicase</keyword>